<proteinExistence type="predicted"/>
<dbReference type="Proteomes" id="UP001165430">
    <property type="component" value="Unassembled WGS sequence"/>
</dbReference>
<name>A0ABS9VFR4_9BACT</name>
<organism evidence="1 2">
    <name type="scientific">Belliella alkalica</name>
    <dbReference type="NCBI Taxonomy" id="1730871"/>
    <lineage>
        <taxon>Bacteria</taxon>
        <taxon>Pseudomonadati</taxon>
        <taxon>Bacteroidota</taxon>
        <taxon>Cytophagia</taxon>
        <taxon>Cytophagales</taxon>
        <taxon>Cyclobacteriaceae</taxon>
        <taxon>Belliella</taxon>
    </lineage>
</organism>
<accession>A0ABS9VFR4</accession>
<protein>
    <submittedName>
        <fullName evidence="1">Uncharacterized protein</fullName>
    </submittedName>
</protein>
<gene>
    <name evidence="1" type="ORF">MM213_17470</name>
</gene>
<keyword evidence="2" id="KW-1185">Reference proteome</keyword>
<comment type="caution">
    <text evidence="1">The sequence shown here is derived from an EMBL/GenBank/DDBJ whole genome shotgun (WGS) entry which is preliminary data.</text>
</comment>
<dbReference type="EMBL" id="JAKZGO010000019">
    <property type="protein sequence ID" value="MCH7415294.1"/>
    <property type="molecule type" value="Genomic_DNA"/>
</dbReference>
<reference evidence="1" key="1">
    <citation type="submission" date="2022-03" db="EMBL/GenBank/DDBJ databases">
        <title>De novo assembled genomes of Belliella spp. (Cyclobacteriaceae) strains.</title>
        <authorList>
            <person name="Szabo A."/>
            <person name="Korponai K."/>
            <person name="Felfoldi T."/>
        </authorList>
    </citation>
    <scope>NUCLEOTIDE SEQUENCE</scope>
    <source>
        <strain evidence="1">DSM 111903</strain>
    </source>
</reference>
<sequence>MSICIVIAVPDGIALAADSQTTWNQTITQAQQLGTNQMFDLAQPINIPVSWSRMARKLFNVKVNDVNFAICIAGTALLNNKTISSIFKTLEKSYQGDGTFDNVTRHFIDGLKSELKRQLNTENLATAQIILNVEFIISSYIENEVSKPRIESWVVFSGTVELDNGQLLNTGEFKKWTNFVDGQHTFGGCWIGRAEFISHLVTHNNPELPPIQGQYELLSLADAVDYTKFLVEYTCDYQRFAIMVPDCGKPIISATLTPETYDEEIIKEKNWL</sequence>
<evidence type="ECO:0000313" key="2">
    <source>
        <dbReference type="Proteomes" id="UP001165430"/>
    </source>
</evidence>
<evidence type="ECO:0000313" key="1">
    <source>
        <dbReference type="EMBL" id="MCH7415294.1"/>
    </source>
</evidence>